<dbReference type="AlphaFoldDB" id="A0A9P6E1X3"/>
<evidence type="ECO:0000313" key="3">
    <source>
        <dbReference type="Proteomes" id="UP000886523"/>
    </source>
</evidence>
<keyword evidence="1" id="KW-0175">Coiled coil</keyword>
<sequence>MTEDDRAVPGEDDAVEPGMNVLNSVLDTCGDSFIAADGDHIKASTQQFDDTRLMALLCCHDIALYVANMHTAGEKQFYAFALVAALFKELLEWWTVGILYDIACQIHRSLLKWNFMPEWHSRIIFGVSVFHAYGHQWTCQLWYHPRKLEIWGLSDGEGCERFWSELRRLIPSLRVMGYHRRLFIIDLQVEHIDELKQQGLAKWLHDRTLSAHKWEGEAMARLGGQSILYLLDQFKSQRAFQSKPMPCQSKTKGAHAIEHILSMTQTAQSLQIHLKEMVDELGELATDSSTVVVEDELQAKIEAMRSSIKHIKSNIKKKTEELHLSDQMSHKELDHLKTDKWFELAVLDHADTGHKLDHRMKEHVEKAMKSRVSGVQGALKRYEEIRREMMKLWGKGTDPGHQDLDLLGWLPLCRKGPKRELLGQCHLAAPIEWSSAAIQAPMTNDMSCYVGLLLAADAILKTSSSNPLHMCLLYLKGAAKKLNQAALWLCSY</sequence>
<dbReference type="OrthoDB" id="3364670at2759"/>
<accession>A0A9P6E1X3</accession>
<dbReference type="EMBL" id="MU128912">
    <property type="protein sequence ID" value="KAF9520254.1"/>
    <property type="molecule type" value="Genomic_DNA"/>
</dbReference>
<feature type="coiled-coil region" evidence="1">
    <location>
        <begin position="294"/>
        <end position="321"/>
    </location>
</feature>
<dbReference type="Pfam" id="PF18758">
    <property type="entry name" value="KDZ"/>
    <property type="match status" value="1"/>
</dbReference>
<dbReference type="PANTHER" id="PTHR33096">
    <property type="entry name" value="CXC2 DOMAIN-CONTAINING PROTEIN"/>
    <property type="match status" value="1"/>
</dbReference>
<keyword evidence="3" id="KW-1185">Reference proteome</keyword>
<dbReference type="InterPro" id="IPR040521">
    <property type="entry name" value="KDZ"/>
</dbReference>
<gene>
    <name evidence="2" type="ORF">BS47DRAFT_1357485</name>
</gene>
<dbReference type="PANTHER" id="PTHR33096:SF1">
    <property type="entry name" value="CXC1-LIKE CYSTEINE CLUSTER ASSOCIATED WITH KDZ TRANSPOSASES DOMAIN-CONTAINING PROTEIN"/>
    <property type="match status" value="1"/>
</dbReference>
<evidence type="ECO:0000256" key="1">
    <source>
        <dbReference type="SAM" id="Coils"/>
    </source>
</evidence>
<comment type="caution">
    <text evidence="2">The sequence shown here is derived from an EMBL/GenBank/DDBJ whole genome shotgun (WGS) entry which is preliminary data.</text>
</comment>
<reference evidence="2" key="1">
    <citation type="journal article" date="2020" name="Nat. Commun.">
        <title>Large-scale genome sequencing of mycorrhizal fungi provides insights into the early evolution of symbiotic traits.</title>
        <authorList>
            <person name="Miyauchi S."/>
            <person name="Kiss E."/>
            <person name="Kuo A."/>
            <person name="Drula E."/>
            <person name="Kohler A."/>
            <person name="Sanchez-Garcia M."/>
            <person name="Morin E."/>
            <person name="Andreopoulos B."/>
            <person name="Barry K.W."/>
            <person name="Bonito G."/>
            <person name="Buee M."/>
            <person name="Carver A."/>
            <person name="Chen C."/>
            <person name="Cichocki N."/>
            <person name="Clum A."/>
            <person name="Culley D."/>
            <person name="Crous P.W."/>
            <person name="Fauchery L."/>
            <person name="Girlanda M."/>
            <person name="Hayes R.D."/>
            <person name="Keri Z."/>
            <person name="LaButti K."/>
            <person name="Lipzen A."/>
            <person name="Lombard V."/>
            <person name="Magnuson J."/>
            <person name="Maillard F."/>
            <person name="Murat C."/>
            <person name="Nolan M."/>
            <person name="Ohm R.A."/>
            <person name="Pangilinan J."/>
            <person name="Pereira M.F."/>
            <person name="Perotto S."/>
            <person name="Peter M."/>
            <person name="Pfister S."/>
            <person name="Riley R."/>
            <person name="Sitrit Y."/>
            <person name="Stielow J.B."/>
            <person name="Szollosi G."/>
            <person name="Zifcakova L."/>
            <person name="Stursova M."/>
            <person name="Spatafora J.W."/>
            <person name="Tedersoo L."/>
            <person name="Vaario L.M."/>
            <person name="Yamada A."/>
            <person name="Yan M."/>
            <person name="Wang P."/>
            <person name="Xu J."/>
            <person name="Bruns T."/>
            <person name="Baldrian P."/>
            <person name="Vilgalys R."/>
            <person name="Dunand C."/>
            <person name="Henrissat B."/>
            <person name="Grigoriev I.V."/>
            <person name="Hibbett D."/>
            <person name="Nagy L.G."/>
            <person name="Martin F.M."/>
        </authorList>
    </citation>
    <scope>NUCLEOTIDE SEQUENCE</scope>
    <source>
        <strain evidence="2">UP504</strain>
    </source>
</reference>
<proteinExistence type="predicted"/>
<organism evidence="2 3">
    <name type="scientific">Hydnum rufescens UP504</name>
    <dbReference type="NCBI Taxonomy" id="1448309"/>
    <lineage>
        <taxon>Eukaryota</taxon>
        <taxon>Fungi</taxon>
        <taxon>Dikarya</taxon>
        <taxon>Basidiomycota</taxon>
        <taxon>Agaricomycotina</taxon>
        <taxon>Agaricomycetes</taxon>
        <taxon>Cantharellales</taxon>
        <taxon>Hydnaceae</taxon>
        <taxon>Hydnum</taxon>
    </lineage>
</organism>
<name>A0A9P6E1X3_9AGAM</name>
<evidence type="ECO:0000313" key="2">
    <source>
        <dbReference type="EMBL" id="KAF9520254.1"/>
    </source>
</evidence>
<protein>
    <submittedName>
        <fullName evidence="2">Uncharacterized protein</fullName>
    </submittedName>
</protein>
<dbReference type="Proteomes" id="UP000886523">
    <property type="component" value="Unassembled WGS sequence"/>
</dbReference>